<feature type="region of interest" description="Disordered" evidence="1">
    <location>
        <begin position="1"/>
        <end position="47"/>
    </location>
</feature>
<dbReference type="EMBL" id="JACCFO010000001">
    <property type="protein sequence ID" value="NYI95225.1"/>
    <property type="molecule type" value="Genomic_DNA"/>
</dbReference>
<name>A0A853BKH7_9ACTN</name>
<dbReference type="InterPro" id="IPR007349">
    <property type="entry name" value="DUF418"/>
</dbReference>
<comment type="caution">
    <text evidence="4">The sequence shown here is derived from an EMBL/GenBank/DDBJ whole genome shotgun (WGS) entry which is preliminary data.</text>
</comment>
<feature type="transmembrane region" description="Helical" evidence="2">
    <location>
        <begin position="302"/>
        <end position="325"/>
    </location>
</feature>
<keyword evidence="2" id="KW-1133">Transmembrane helix</keyword>
<sequence>MSDDAPPHSAPAMRQPPGDPVSGAGRVPSTAAGTPPTAPPAPLPPARRDLAPDLARGFMLLVIATVHAHLFRVATGAGGFTLDGTLDVVATAVMALFAENRGYPMFAALFGYGLAQIHRRRTDEGRPWPWVRRLLRRRGRWLVVIGVAHTALLFYGDIISVYGLIALAFVAMLRFTDRRLLTHAFAWMAAGTLAYSAAQNLVFGAAQEPTGGQNPGPLLDVLFRLMTLPVFWPLMIAISVFPFLMGVWAERRRLLEAPGRHRALLVRIAAGGIGLAVLGGIPQALVNVEVWSVGPVAATAVFWVHLLTGYAGGFGYAAAIALVAPRLGRRRGPVTAALAATGRRSMTAYLLQSVVWAALIPPYALNVAPGLGDAQAVALGVGVWLATVVICDMLRRAGFRQGPAEWFLRRMTYGRPARG</sequence>
<keyword evidence="2" id="KW-0812">Transmembrane</keyword>
<feature type="compositionally biased region" description="Pro residues" evidence="1">
    <location>
        <begin position="36"/>
        <end position="45"/>
    </location>
</feature>
<feature type="transmembrane region" description="Helical" evidence="2">
    <location>
        <begin position="161"/>
        <end position="177"/>
    </location>
</feature>
<feature type="transmembrane region" description="Helical" evidence="2">
    <location>
        <begin position="57"/>
        <end position="82"/>
    </location>
</feature>
<feature type="transmembrane region" description="Helical" evidence="2">
    <location>
        <begin position="346"/>
        <end position="364"/>
    </location>
</feature>
<evidence type="ECO:0000313" key="5">
    <source>
        <dbReference type="Proteomes" id="UP000575985"/>
    </source>
</evidence>
<feature type="transmembrane region" description="Helical" evidence="2">
    <location>
        <begin position="184"/>
        <end position="202"/>
    </location>
</feature>
<accession>A0A853BKH7</accession>
<proteinExistence type="predicted"/>
<evidence type="ECO:0000259" key="3">
    <source>
        <dbReference type="Pfam" id="PF04235"/>
    </source>
</evidence>
<feature type="transmembrane region" description="Helical" evidence="2">
    <location>
        <begin position="264"/>
        <end position="282"/>
    </location>
</feature>
<evidence type="ECO:0000313" key="4">
    <source>
        <dbReference type="EMBL" id="NYI95225.1"/>
    </source>
</evidence>
<evidence type="ECO:0000256" key="1">
    <source>
        <dbReference type="SAM" id="MobiDB-lite"/>
    </source>
</evidence>
<keyword evidence="5" id="KW-1185">Reference proteome</keyword>
<dbReference type="RefSeq" id="WP_394353908.1">
    <property type="nucleotide sequence ID" value="NZ_JACCFO010000001.1"/>
</dbReference>
<reference evidence="4 5" key="1">
    <citation type="submission" date="2020-07" db="EMBL/GenBank/DDBJ databases">
        <title>Sequencing the genomes of 1000 actinobacteria strains.</title>
        <authorList>
            <person name="Klenk H.-P."/>
        </authorList>
    </citation>
    <scope>NUCLEOTIDE SEQUENCE [LARGE SCALE GENOMIC DNA]</scope>
    <source>
        <strain evidence="4 5">DSM 45927</strain>
    </source>
</reference>
<gene>
    <name evidence="4" type="ORF">HNR12_001502</name>
</gene>
<dbReference type="Pfam" id="PF04235">
    <property type="entry name" value="DUF418"/>
    <property type="match status" value="1"/>
</dbReference>
<feature type="transmembrane region" description="Helical" evidence="2">
    <location>
        <begin position="222"/>
        <end position="244"/>
    </location>
</feature>
<feature type="transmembrane region" description="Helical" evidence="2">
    <location>
        <begin position="376"/>
        <end position="394"/>
    </location>
</feature>
<evidence type="ECO:0000256" key="2">
    <source>
        <dbReference type="SAM" id="Phobius"/>
    </source>
</evidence>
<dbReference type="PANTHER" id="PTHR30590">
    <property type="entry name" value="INNER MEMBRANE PROTEIN"/>
    <property type="match status" value="1"/>
</dbReference>
<organism evidence="4 5">
    <name type="scientific">Streptomonospora nanhaiensis</name>
    <dbReference type="NCBI Taxonomy" id="1323731"/>
    <lineage>
        <taxon>Bacteria</taxon>
        <taxon>Bacillati</taxon>
        <taxon>Actinomycetota</taxon>
        <taxon>Actinomycetes</taxon>
        <taxon>Streptosporangiales</taxon>
        <taxon>Nocardiopsidaceae</taxon>
        <taxon>Streptomonospora</taxon>
    </lineage>
</organism>
<dbReference type="Proteomes" id="UP000575985">
    <property type="component" value="Unassembled WGS sequence"/>
</dbReference>
<dbReference type="PANTHER" id="PTHR30590:SF2">
    <property type="entry name" value="INNER MEMBRANE PROTEIN"/>
    <property type="match status" value="1"/>
</dbReference>
<keyword evidence="2" id="KW-0472">Membrane</keyword>
<dbReference type="InterPro" id="IPR052529">
    <property type="entry name" value="Bact_Transport_Assoc"/>
</dbReference>
<dbReference type="AlphaFoldDB" id="A0A853BKH7"/>
<feature type="domain" description="DUF418" evidence="3">
    <location>
        <begin position="251"/>
        <end position="414"/>
    </location>
</feature>
<protein>
    <submittedName>
        <fullName evidence="4">Putative membrane protein YeiB</fullName>
    </submittedName>
</protein>